<proteinExistence type="predicted"/>
<dbReference type="InterPro" id="IPR029044">
    <property type="entry name" value="Nucleotide-diphossugar_trans"/>
</dbReference>
<sequence>MKNVKISLIIPTYNEERYIKNCLISTVTQTRKPDEIIIVDNNSSDKTISIAKQFPVRIVQEKKQGMIQARNRGFDEAKGDIIARCDADVHLMPHWIDRIKHDFEENEIDALTGPFIFYDLKLKTTFFTTAYLDIFKPILNGNEVLVGPNMAITKKMWKKVKPYVCLDNKKVHEDIDLAIHINDLGGHIMRDDELIVQVSGRRIRKNPMSFFGEYPLRFIKTLARHKKDIITPFLAQ</sequence>
<comment type="caution">
    <text evidence="2">The sequence shown here is derived from an EMBL/GenBank/DDBJ whole genome shotgun (WGS) entry which is preliminary data.</text>
</comment>
<dbReference type="InterPro" id="IPR001173">
    <property type="entry name" value="Glyco_trans_2-like"/>
</dbReference>
<reference evidence="2 3" key="1">
    <citation type="journal article" date="2016" name="Nat. Commun.">
        <title>Thousands of microbial genomes shed light on interconnected biogeochemical processes in an aquifer system.</title>
        <authorList>
            <person name="Anantharaman K."/>
            <person name="Brown C.T."/>
            <person name="Hug L.A."/>
            <person name="Sharon I."/>
            <person name="Castelle C.J."/>
            <person name="Probst A.J."/>
            <person name="Thomas B.C."/>
            <person name="Singh A."/>
            <person name="Wilkins M.J."/>
            <person name="Karaoz U."/>
            <person name="Brodie E.L."/>
            <person name="Williams K.H."/>
            <person name="Hubbard S.S."/>
            <person name="Banfield J.F."/>
        </authorList>
    </citation>
    <scope>NUCLEOTIDE SEQUENCE [LARGE SCALE GENOMIC DNA]</scope>
</reference>
<dbReference type="SUPFAM" id="SSF53448">
    <property type="entry name" value="Nucleotide-diphospho-sugar transferases"/>
    <property type="match status" value="1"/>
</dbReference>
<protein>
    <recommendedName>
        <fullName evidence="1">Glycosyltransferase 2-like domain-containing protein</fullName>
    </recommendedName>
</protein>
<name>A0A1F7L2H8_9BACT</name>
<dbReference type="AlphaFoldDB" id="A0A1F7L2H8"/>
<dbReference type="PANTHER" id="PTHR43685:SF2">
    <property type="entry name" value="GLYCOSYLTRANSFERASE 2-LIKE DOMAIN-CONTAINING PROTEIN"/>
    <property type="match status" value="1"/>
</dbReference>
<feature type="domain" description="Glycosyltransferase 2-like" evidence="1">
    <location>
        <begin position="7"/>
        <end position="129"/>
    </location>
</feature>
<dbReference type="Pfam" id="PF00535">
    <property type="entry name" value="Glycos_transf_2"/>
    <property type="match status" value="1"/>
</dbReference>
<gene>
    <name evidence="2" type="ORF">A3K52_06070</name>
</gene>
<evidence type="ECO:0000259" key="1">
    <source>
        <dbReference type="Pfam" id="PF00535"/>
    </source>
</evidence>
<dbReference type="Proteomes" id="UP000177050">
    <property type="component" value="Unassembled WGS sequence"/>
</dbReference>
<organism evidence="2 3">
    <name type="scientific">Candidatus Roizmanbacteria bacterium RIFOXYD1_FULL_38_12</name>
    <dbReference type="NCBI Taxonomy" id="1802093"/>
    <lineage>
        <taxon>Bacteria</taxon>
        <taxon>Candidatus Roizmaniibacteriota</taxon>
    </lineage>
</organism>
<accession>A0A1F7L2H8</accession>
<evidence type="ECO:0000313" key="2">
    <source>
        <dbReference type="EMBL" id="OGK74299.1"/>
    </source>
</evidence>
<dbReference type="InterPro" id="IPR050834">
    <property type="entry name" value="Glycosyltransf_2"/>
</dbReference>
<dbReference type="Gene3D" id="3.90.550.10">
    <property type="entry name" value="Spore Coat Polysaccharide Biosynthesis Protein SpsA, Chain A"/>
    <property type="match status" value="1"/>
</dbReference>
<dbReference type="CDD" id="cd00761">
    <property type="entry name" value="Glyco_tranf_GTA_type"/>
    <property type="match status" value="1"/>
</dbReference>
<dbReference type="PANTHER" id="PTHR43685">
    <property type="entry name" value="GLYCOSYLTRANSFERASE"/>
    <property type="match status" value="1"/>
</dbReference>
<dbReference type="EMBL" id="MGBR01000001">
    <property type="protein sequence ID" value="OGK74299.1"/>
    <property type="molecule type" value="Genomic_DNA"/>
</dbReference>
<evidence type="ECO:0000313" key="3">
    <source>
        <dbReference type="Proteomes" id="UP000177050"/>
    </source>
</evidence>